<feature type="binding site" evidence="7">
    <location>
        <begin position="132"/>
        <end position="136"/>
    </location>
    <ligand>
        <name>substrate</name>
    </ligand>
</feature>
<dbReference type="EMBL" id="CP007775">
    <property type="protein sequence ID" value="AJD02560.1"/>
    <property type="molecule type" value="Genomic_DNA"/>
</dbReference>
<dbReference type="GO" id="GO:0005737">
    <property type="term" value="C:cytoplasm"/>
    <property type="evidence" value="ECO:0007669"/>
    <property type="project" value="UniProtKB-SubCell"/>
</dbReference>
<feature type="binding site" evidence="7">
    <location>
        <position position="182"/>
    </location>
    <ligand>
        <name>substrate</name>
    </ligand>
</feature>
<keyword evidence="4 7" id="KW-0408">Iron</keyword>
<name>A0A0A8I0F9_CAMLA</name>
<dbReference type="InterPro" id="IPR000905">
    <property type="entry name" value="Gcp-like_dom"/>
</dbReference>
<evidence type="ECO:0000256" key="3">
    <source>
        <dbReference type="ARBA" id="ARBA00022723"/>
    </source>
</evidence>
<comment type="function">
    <text evidence="7">Required for the formation of a threonylcarbamoyl group on adenosine at position 37 (t(6)A37) in tRNAs that read codons beginning with adenine. Is involved in the transfer of the threonylcarbamoyl moiety of threonylcarbamoyl-AMP (TC-AMP) to the N6 group of A37, together with TsaE and TsaB. TsaD likely plays a direct catalytic role in this reaction.</text>
</comment>
<dbReference type="PRINTS" id="PR00789">
    <property type="entry name" value="OSIALOPTASE"/>
</dbReference>
<evidence type="ECO:0000256" key="4">
    <source>
        <dbReference type="ARBA" id="ARBA00023004"/>
    </source>
</evidence>
<dbReference type="HOGENOM" id="CLU_023208_0_3_7"/>
<comment type="cofactor">
    <cofactor evidence="7">
        <name>Fe(2+)</name>
        <dbReference type="ChEBI" id="CHEBI:29033"/>
    </cofactor>
    <text evidence="7">Binds 1 Fe(2+) ion per subunit.</text>
</comment>
<dbReference type="InterPro" id="IPR017861">
    <property type="entry name" value="KAE1/TsaD"/>
</dbReference>
<feature type="domain" description="Gcp-like" evidence="8">
    <location>
        <begin position="28"/>
        <end position="304"/>
    </location>
</feature>
<feature type="binding site" evidence="7">
    <location>
        <position position="165"/>
    </location>
    <ligand>
        <name>substrate</name>
    </ligand>
</feature>
<keyword evidence="1 7" id="KW-0808">Transferase</keyword>
<evidence type="ECO:0000256" key="5">
    <source>
        <dbReference type="ARBA" id="ARBA00023315"/>
    </source>
</evidence>
<dbReference type="OrthoDB" id="9806197at2"/>
<dbReference type="Gene3D" id="3.30.420.40">
    <property type="match status" value="2"/>
</dbReference>
<gene>
    <name evidence="7 9" type="primary">tsaD</name>
    <name evidence="9" type="ORF">UPTC3659_1744</name>
</gene>
<organism evidence="9 10">
    <name type="scientific">Campylobacter lari NCTC 11845</name>
    <dbReference type="NCBI Taxonomy" id="1388749"/>
    <lineage>
        <taxon>Bacteria</taxon>
        <taxon>Pseudomonadati</taxon>
        <taxon>Campylobacterota</taxon>
        <taxon>Epsilonproteobacteria</taxon>
        <taxon>Campylobacterales</taxon>
        <taxon>Campylobacteraceae</taxon>
        <taxon>Campylobacter</taxon>
    </lineage>
</organism>
<dbReference type="GO" id="GO:0005506">
    <property type="term" value="F:iron ion binding"/>
    <property type="evidence" value="ECO:0007669"/>
    <property type="project" value="UniProtKB-UniRule"/>
</dbReference>
<evidence type="ECO:0000256" key="6">
    <source>
        <dbReference type="ARBA" id="ARBA00048117"/>
    </source>
</evidence>
<protein>
    <recommendedName>
        <fullName evidence="7">tRNA N6-adenosine threonylcarbamoyltransferase</fullName>
        <ecNumber evidence="7">2.3.1.234</ecNumber>
    </recommendedName>
    <alternativeName>
        <fullName evidence="7">N6-L-threonylcarbamoyladenine synthase</fullName>
        <shortName evidence="7">t(6)A synthase</shortName>
    </alternativeName>
    <alternativeName>
        <fullName evidence="7">t(6)A37 threonylcarbamoyladenosine biosynthesis protein TsaD</fullName>
    </alternativeName>
    <alternativeName>
        <fullName evidence="7">tRNA threonylcarbamoyladenosine biosynthesis protein TsaD</fullName>
    </alternativeName>
</protein>
<evidence type="ECO:0000259" key="8">
    <source>
        <dbReference type="Pfam" id="PF00814"/>
    </source>
</evidence>
<dbReference type="HAMAP" id="MF_01445">
    <property type="entry name" value="TsaD"/>
    <property type="match status" value="1"/>
</dbReference>
<keyword evidence="3 7" id="KW-0479">Metal-binding</keyword>
<feature type="binding site" evidence="7">
    <location>
        <position position="114"/>
    </location>
    <ligand>
        <name>Fe cation</name>
        <dbReference type="ChEBI" id="CHEBI:24875"/>
    </ligand>
</feature>
<accession>A0A0A8I0F9</accession>
<comment type="subcellular location">
    <subcellularLocation>
        <location evidence="7">Cytoplasm</location>
    </subcellularLocation>
</comment>
<dbReference type="EC" id="2.3.1.234" evidence="7"/>
<reference evidence="9 10" key="1">
    <citation type="journal article" date="2014" name="Genome Biol. Evol.">
        <title>Comparative Genomics of the Campylobacter lari Group.</title>
        <authorList>
            <person name="Miller W.G."/>
            <person name="Yee E."/>
            <person name="Chapman M.H."/>
            <person name="Smith T.P."/>
            <person name="Bono J.L."/>
            <person name="Huynh S."/>
            <person name="Parker C.T."/>
            <person name="Vandamme P."/>
            <person name="Luong K."/>
            <person name="Korlach J."/>
        </authorList>
    </citation>
    <scope>NUCLEOTIDE SEQUENCE [LARGE SCALE GENOMIC DNA]</scope>
    <source>
        <strain evidence="10">RM3659</strain>
    </source>
</reference>
<feature type="binding site" evidence="7">
    <location>
        <position position="270"/>
    </location>
    <ligand>
        <name>substrate</name>
    </ligand>
</feature>
<evidence type="ECO:0000256" key="1">
    <source>
        <dbReference type="ARBA" id="ARBA00022679"/>
    </source>
</evidence>
<dbReference type="RefSeq" id="WP_039627234.1">
    <property type="nucleotide sequence ID" value="NZ_CP007775.1"/>
</dbReference>
<dbReference type="NCBIfam" id="TIGR00329">
    <property type="entry name" value="gcp_kae1"/>
    <property type="match status" value="1"/>
</dbReference>
<keyword evidence="7" id="KW-0963">Cytoplasm</keyword>
<comment type="catalytic activity">
    <reaction evidence="6 7">
        <text>L-threonylcarbamoyladenylate + adenosine(37) in tRNA = N(6)-L-threonylcarbamoyladenosine(37) in tRNA + AMP + H(+)</text>
        <dbReference type="Rhea" id="RHEA:37059"/>
        <dbReference type="Rhea" id="RHEA-COMP:10162"/>
        <dbReference type="Rhea" id="RHEA-COMP:10163"/>
        <dbReference type="ChEBI" id="CHEBI:15378"/>
        <dbReference type="ChEBI" id="CHEBI:73682"/>
        <dbReference type="ChEBI" id="CHEBI:74411"/>
        <dbReference type="ChEBI" id="CHEBI:74418"/>
        <dbReference type="ChEBI" id="CHEBI:456215"/>
        <dbReference type="EC" id="2.3.1.234"/>
    </reaction>
</comment>
<keyword evidence="5 7" id="KW-0012">Acyltransferase</keyword>
<dbReference type="AlphaFoldDB" id="A0A0A8I0F9"/>
<feature type="binding site" evidence="7">
    <location>
        <position position="298"/>
    </location>
    <ligand>
        <name>Fe cation</name>
        <dbReference type="ChEBI" id="CHEBI:24875"/>
    </ligand>
</feature>
<evidence type="ECO:0000256" key="2">
    <source>
        <dbReference type="ARBA" id="ARBA00022694"/>
    </source>
</evidence>
<dbReference type="SUPFAM" id="SSF53067">
    <property type="entry name" value="Actin-like ATPase domain"/>
    <property type="match status" value="1"/>
</dbReference>
<comment type="similarity">
    <text evidence="7">Belongs to the KAE1 / TsaD family.</text>
</comment>
<dbReference type="GO" id="GO:0002949">
    <property type="term" value="P:tRNA threonylcarbamoyladenosine modification"/>
    <property type="evidence" value="ECO:0007669"/>
    <property type="project" value="UniProtKB-UniRule"/>
</dbReference>
<evidence type="ECO:0000313" key="10">
    <source>
        <dbReference type="Proteomes" id="UP000031130"/>
    </source>
</evidence>
<evidence type="ECO:0000256" key="7">
    <source>
        <dbReference type="HAMAP-Rule" id="MF_01445"/>
    </source>
</evidence>
<evidence type="ECO:0000313" key="9">
    <source>
        <dbReference type="EMBL" id="AJD02560.1"/>
    </source>
</evidence>
<dbReference type="NCBIfam" id="TIGR03723">
    <property type="entry name" value="T6A_TsaD_YgjD"/>
    <property type="match status" value="1"/>
</dbReference>
<feature type="binding site" evidence="7">
    <location>
        <position position="178"/>
    </location>
    <ligand>
        <name>substrate</name>
    </ligand>
</feature>
<sequence length="335" mass="36946">MKNLILAIESSCDDSSIAIIDKNTFECIFHTKISQENAHSIYGGVVPELAARLHSEALPKILEKCQKYFDKLCAIAVTNEPGLSVSLIGGVAMAKMLAISLNLPLIATNHLKGHIYSMFLDKKASFDMGVLLVSGGHTMVLFIDGQGKITELARTTDDSFGESFDKVAKMMDLGYPGGAIIENLAKNAKESDLEFSIPLLHSKDLAYSFSGLKNQVRLEILKEELSLERKSKIAFAFQKAAIAHILNKLEKIFKEHRFKRFGIVGGASANLSLRSQIEHLCQSYQCELLLAPLEYCSDNALMIARAACEAYERKEFVSIEDDLISPKVKNLQGVL</sequence>
<keyword evidence="2 7" id="KW-0819">tRNA processing</keyword>
<dbReference type="Pfam" id="PF00814">
    <property type="entry name" value="TsaD"/>
    <property type="match status" value="1"/>
</dbReference>
<feature type="binding site" evidence="7">
    <location>
        <position position="110"/>
    </location>
    <ligand>
        <name>Fe cation</name>
        <dbReference type="ChEBI" id="CHEBI:24875"/>
    </ligand>
</feature>
<dbReference type="GO" id="GO:0061711">
    <property type="term" value="F:tRNA N(6)-L-threonylcarbamoyladenine synthase activity"/>
    <property type="evidence" value="ECO:0007669"/>
    <property type="project" value="UniProtKB-EC"/>
</dbReference>
<proteinExistence type="inferred from homology"/>
<dbReference type="KEGG" id="cln:UPTC3659_1744"/>
<dbReference type="InterPro" id="IPR022450">
    <property type="entry name" value="TsaD"/>
</dbReference>
<dbReference type="PANTHER" id="PTHR11735">
    <property type="entry name" value="TRNA N6-ADENOSINE THREONYLCARBAMOYLTRANSFERASE"/>
    <property type="match status" value="1"/>
</dbReference>
<dbReference type="PANTHER" id="PTHR11735:SF6">
    <property type="entry name" value="TRNA N6-ADENOSINE THREONYLCARBAMOYLTRANSFERASE, MITOCHONDRIAL"/>
    <property type="match status" value="1"/>
</dbReference>
<dbReference type="Proteomes" id="UP000031130">
    <property type="component" value="Chromosome"/>
</dbReference>
<dbReference type="InterPro" id="IPR043129">
    <property type="entry name" value="ATPase_NBD"/>
</dbReference>